<dbReference type="FunFam" id="1.10.630.10:FF:000043">
    <property type="entry name" value="Cytochrome P450 99A2"/>
    <property type="match status" value="1"/>
</dbReference>
<comment type="similarity">
    <text evidence="1 8">Belongs to the cytochrome P450 family.</text>
</comment>
<gene>
    <name evidence="10" type="ORF">Cni_G06280</name>
</gene>
<evidence type="ECO:0000256" key="3">
    <source>
        <dbReference type="ARBA" id="ARBA00022723"/>
    </source>
</evidence>
<keyword evidence="3 7" id="KW-0479">Metal-binding</keyword>
<dbReference type="GO" id="GO:0004497">
    <property type="term" value="F:monooxygenase activity"/>
    <property type="evidence" value="ECO:0007669"/>
    <property type="project" value="UniProtKB-KW"/>
</dbReference>
<keyword evidence="9" id="KW-0472">Membrane</keyword>
<dbReference type="InterPro" id="IPR017972">
    <property type="entry name" value="Cyt_P450_CS"/>
</dbReference>
<keyword evidence="2 7" id="KW-0349">Heme</keyword>
<dbReference type="PANTHER" id="PTHR47955:SF8">
    <property type="entry name" value="CYTOCHROME P450 71D11-LIKE"/>
    <property type="match status" value="1"/>
</dbReference>
<proteinExistence type="inferred from homology"/>
<keyword evidence="4 8" id="KW-0560">Oxidoreductase</keyword>
<feature type="binding site" description="axial binding residue" evidence="7">
    <location>
        <position position="454"/>
    </location>
    <ligand>
        <name>heme</name>
        <dbReference type="ChEBI" id="CHEBI:30413"/>
    </ligand>
    <ligandPart>
        <name>Fe</name>
        <dbReference type="ChEBI" id="CHEBI:18248"/>
    </ligandPart>
</feature>
<evidence type="ECO:0000256" key="1">
    <source>
        <dbReference type="ARBA" id="ARBA00010617"/>
    </source>
</evidence>
<dbReference type="PRINTS" id="PR00385">
    <property type="entry name" value="P450"/>
</dbReference>
<dbReference type="InterPro" id="IPR036396">
    <property type="entry name" value="Cyt_P450_sf"/>
</dbReference>
<name>A0AAQ3JWR0_9LILI</name>
<keyword evidence="6 8" id="KW-0503">Monooxygenase</keyword>
<reference evidence="10 11" key="1">
    <citation type="submission" date="2023-10" db="EMBL/GenBank/DDBJ databases">
        <title>Chromosome-scale genome assembly provides insights into flower coloration mechanisms of Canna indica.</title>
        <authorList>
            <person name="Li C."/>
        </authorList>
    </citation>
    <scope>NUCLEOTIDE SEQUENCE [LARGE SCALE GENOMIC DNA]</scope>
    <source>
        <tissue evidence="10">Flower</tissue>
    </source>
</reference>
<protein>
    <submittedName>
        <fullName evidence="10">Premnaspirodiene oxygenase-like</fullName>
    </submittedName>
</protein>
<keyword evidence="5 7" id="KW-0408">Iron</keyword>
<dbReference type="AlphaFoldDB" id="A0AAQ3JWR0"/>
<dbReference type="PROSITE" id="PS00086">
    <property type="entry name" value="CYTOCHROME_P450"/>
    <property type="match status" value="1"/>
</dbReference>
<evidence type="ECO:0000256" key="2">
    <source>
        <dbReference type="ARBA" id="ARBA00022617"/>
    </source>
</evidence>
<evidence type="ECO:0000256" key="6">
    <source>
        <dbReference type="ARBA" id="ARBA00023033"/>
    </source>
</evidence>
<evidence type="ECO:0000256" key="8">
    <source>
        <dbReference type="RuleBase" id="RU000461"/>
    </source>
</evidence>
<dbReference type="InterPro" id="IPR001128">
    <property type="entry name" value="Cyt_P450"/>
</dbReference>
<dbReference type="PANTHER" id="PTHR47955">
    <property type="entry name" value="CYTOCHROME P450 FAMILY 71 PROTEIN"/>
    <property type="match status" value="1"/>
</dbReference>
<keyword evidence="11" id="KW-1185">Reference proteome</keyword>
<dbReference type="GO" id="GO:0020037">
    <property type="term" value="F:heme binding"/>
    <property type="evidence" value="ECO:0007669"/>
    <property type="project" value="InterPro"/>
</dbReference>
<accession>A0AAQ3JWR0</accession>
<dbReference type="EMBL" id="CP136891">
    <property type="protein sequence ID" value="WOK97572.1"/>
    <property type="molecule type" value="Genomic_DNA"/>
</dbReference>
<organism evidence="10 11">
    <name type="scientific">Canna indica</name>
    <name type="common">Indian-shot</name>
    <dbReference type="NCBI Taxonomy" id="4628"/>
    <lineage>
        <taxon>Eukaryota</taxon>
        <taxon>Viridiplantae</taxon>
        <taxon>Streptophyta</taxon>
        <taxon>Embryophyta</taxon>
        <taxon>Tracheophyta</taxon>
        <taxon>Spermatophyta</taxon>
        <taxon>Magnoliopsida</taxon>
        <taxon>Liliopsida</taxon>
        <taxon>Zingiberales</taxon>
        <taxon>Cannaceae</taxon>
        <taxon>Canna</taxon>
    </lineage>
</organism>
<evidence type="ECO:0000313" key="11">
    <source>
        <dbReference type="Proteomes" id="UP001327560"/>
    </source>
</evidence>
<dbReference type="InterPro" id="IPR002401">
    <property type="entry name" value="Cyt_P450_E_grp-I"/>
</dbReference>
<evidence type="ECO:0000256" key="7">
    <source>
        <dbReference type="PIRSR" id="PIRSR602401-1"/>
    </source>
</evidence>
<comment type="cofactor">
    <cofactor evidence="7">
        <name>heme</name>
        <dbReference type="ChEBI" id="CHEBI:30413"/>
    </cofactor>
</comment>
<dbReference type="PRINTS" id="PR00463">
    <property type="entry name" value="EP450I"/>
</dbReference>
<keyword evidence="9" id="KW-0812">Transmembrane</keyword>
<dbReference type="Proteomes" id="UP001327560">
    <property type="component" value="Chromosome 2"/>
</dbReference>
<evidence type="ECO:0000256" key="5">
    <source>
        <dbReference type="ARBA" id="ARBA00023004"/>
    </source>
</evidence>
<evidence type="ECO:0000256" key="4">
    <source>
        <dbReference type="ARBA" id="ARBA00023002"/>
    </source>
</evidence>
<evidence type="ECO:0000313" key="10">
    <source>
        <dbReference type="EMBL" id="WOK97572.1"/>
    </source>
</evidence>
<sequence length="515" mass="58204">MDLQVFFIQVFLPFLFTLLLLVELKKRSTSKKNQSLEPPLPPGPWRLPLVGHLHHLVGKLAHRAFCDLAAKYGPVMLVKIGQVDVVVISSPEAAEEVLTTHDRIFAYRPEINTIKVISYDNTNIAFAPYGSYWKQMRKACNVGVLGVKRVKSLAATREEEIFSMLREIAMAPPTVAINLSKKLETLSCNVMSRAVVGKKFKSDEESFLPVMKEVMETLSGFSFSDTFPSFKFIDDLTGTSSWMKRIRQKFDEMLDEIIKQHQVKKALQLTSAGNMDNAEEDLLDLLLRMKEDGDLEVPLTFDNIKAVVLDMFLGGTDTSATTMEWAISELIRNPEVMKKAQNEVREALKGRTKVEESDVEGLKYLKLVIKEVLRLHPPGPFTVPRVAKESCTILGFNIPNGTRVLINAWAMGRDPRYWDDAESFKPERFDQSMIEFKGRDHFEYIPFGGGRRVCPGMDFALAKVGLVLANLLFYFDWGLPNGMKPENLDMTERVGGVASRENELYLLATPCIRLP</sequence>
<dbReference type="Gene3D" id="1.10.630.10">
    <property type="entry name" value="Cytochrome P450"/>
    <property type="match status" value="1"/>
</dbReference>
<dbReference type="SUPFAM" id="SSF48264">
    <property type="entry name" value="Cytochrome P450"/>
    <property type="match status" value="1"/>
</dbReference>
<keyword evidence="9" id="KW-1133">Transmembrane helix</keyword>
<dbReference type="Pfam" id="PF00067">
    <property type="entry name" value="p450"/>
    <property type="match status" value="1"/>
</dbReference>
<evidence type="ECO:0000256" key="9">
    <source>
        <dbReference type="SAM" id="Phobius"/>
    </source>
</evidence>
<feature type="transmembrane region" description="Helical" evidence="9">
    <location>
        <begin position="6"/>
        <end position="24"/>
    </location>
</feature>
<dbReference type="GO" id="GO:0005506">
    <property type="term" value="F:iron ion binding"/>
    <property type="evidence" value="ECO:0007669"/>
    <property type="project" value="InterPro"/>
</dbReference>
<dbReference type="CDD" id="cd11072">
    <property type="entry name" value="CYP71-like"/>
    <property type="match status" value="1"/>
</dbReference>
<dbReference type="GO" id="GO:0016705">
    <property type="term" value="F:oxidoreductase activity, acting on paired donors, with incorporation or reduction of molecular oxygen"/>
    <property type="evidence" value="ECO:0007669"/>
    <property type="project" value="InterPro"/>
</dbReference>